<evidence type="ECO:0000313" key="1">
    <source>
        <dbReference type="EMBL" id="KKL07386.1"/>
    </source>
</evidence>
<comment type="caution">
    <text evidence="1">The sequence shown here is derived from an EMBL/GenBank/DDBJ whole genome shotgun (WGS) entry which is preliminary data.</text>
</comment>
<dbReference type="InterPro" id="IPR032787">
    <property type="entry name" value="Prok-E2_D"/>
</dbReference>
<name>A0A0F9CP04_9ZZZZ</name>
<organism evidence="1">
    <name type="scientific">marine sediment metagenome</name>
    <dbReference type="NCBI Taxonomy" id="412755"/>
    <lineage>
        <taxon>unclassified sequences</taxon>
        <taxon>metagenomes</taxon>
        <taxon>ecological metagenomes</taxon>
    </lineage>
</organism>
<reference evidence="1" key="1">
    <citation type="journal article" date="2015" name="Nature">
        <title>Complex archaea that bridge the gap between prokaryotes and eukaryotes.</title>
        <authorList>
            <person name="Spang A."/>
            <person name="Saw J.H."/>
            <person name="Jorgensen S.L."/>
            <person name="Zaremba-Niedzwiedzka K."/>
            <person name="Martijn J."/>
            <person name="Lind A.E."/>
            <person name="van Eijk R."/>
            <person name="Schleper C."/>
            <person name="Guy L."/>
            <person name="Ettema T.J."/>
        </authorList>
    </citation>
    <scope>NUCLEOTIDE SEQUENCE</scope>
</reference>
<dbReference type="AlphaFoldDB" id="A0A0F9CP04"/>
<sequence length="220" mass="24914">PPALDEVGVDPVKVRLDFGNQVTVMYTFEDMVATVKVVSALDVAHSLSDELSFSSQIFPRKDILWWTNTRRGPIVAIWEEPKVRKFALQERAMGEPRRFTIPMPGLIFLTQGGQPPWVYATKRRPIKPADLVYQAPLCNLFADGRSCPGSHKYPMAIGQIPDSFFRSFFSATAELGNRSQKFPQNVVHLWEFLAGKKTYPMSDLVKHGTVRDLMQMEVGR</sequence>
<accession>A0A0F9CP04</accession>
<dbReference type="Pfam" id="PF14460">
    <property type="entry name" value="Prok-E2_D"/>
    <property type="match status" value="1"/>
</dbReference>
<proteinExistence type="predicted"/>
<protein>
    <submittedName>
        <fullName evidence="1">Uncharacterized protein</fullName>
    </submittedName>
</protein>
<dbReference type="EMBL" id="LAZR01043313">
    <property type="protein sequence ID" value="KKL07386.1"/>
    <property type="molecule type" value="Genomic_DNA"/>
</dbReference>
<gene>
    <name evidence="1" type="ORF">LCGC14_2586520</name>
</gene>
<feature type="non-terminal residue" evidence="1">
    <location>
        <position position="1"/>
    </location>
</feature>